<protein>
    <submittedName>
        <fullName evidence="1">DUF241 domain protein</fullName>
    </submittedName>
</protein>
<dbReference type="OrthoDB" id="1701699at2759"/>
<dbReference type="EMBL" id="SMMG02000009">
    <property type="protein sequence ID" value="KAA3460885.1"/>
    <property type="molecule type" value="Genomic_DNA"/>
</dbReference>
<name>A0A5B6UZM0_9ROSI</name>
<dbReference type="GO" id="GO:0048367">
    <property type="term" value="P:shoot system development"/>
    <property type="evidence" value="ECO:0007669"/>
    <property type="project" value="InterPro"/>
</dbReference>
<keyword evidence="2" id="KW-1185">Reference proteome</keyword>
<proteinExistence type="predicted"/>
<comment type="caution">
    <text evidence="1">The sequence shown here is derived from an EMBL/GenBank/DDBJ whole genome shotgun (WGS) entry which is preliminary data.</text>
</comment>
<evidence type="ECO:0000313" key="1">
    <source>
        <dbReference type="EMBL" id="KAA3460885.1"/>
    </source>
</evidence>
<dbReference type="Proteomes" id="UP000325315">
    <property type="component" value="Unassembled WGS sequence"/>
</dbReference>
<dbReference type="GO" id="GO:0048364">
    <property type="term" value="P:root development"/>
    <property type="evidence" value="ECO:0007669"/>
    <property type="project" value="InterPro"/>
</dbReference>
<evidence type="ECO:0000313" key="2">
    <source>
        <dbReference type="Proteomes" id="UP000325315"/>
    </source>
</evidence>
<gene>
    <name evidence="1" type="ORF">EPI10_027506</name>
</gene>
<accession>A0A5B6UZM0</accession>
<reference evidence="2" key="1">
    <citation type="journal article" date="2019" name="Plant Biotechnol. J.">
        <title>Genome sequencing of the Australian wild diploid species Gossypium australe highlights disease resistance and delayed gland morphogenesis.</title>
        <authorList>
            <person name="Cai Y."/>
            <person name="Cai X."/>
            <person name="Wang Q."/>
            <person name="Wang P."/>
            <person name="Zhang Y."/>
            <person name="Cai C."/>
            <person name="Xu Y."/>
            <person name="Wang K."/>
            <person name="Zhou Z."/>
            <person name="Wang C."/>
            <person name="Geng S."/>
            <person name="Li B."/>
            <person name="Dong Q."/>
            <person name="Hou Y."/>
            <person name="Wang H."/>
            <person name="Ai P."/>
            <person name="Liu Z."/>
            <person name="Yi F."/>
            <person name="Sun M."/>
            <person name="An G."/>
            <person name="Cheng J."/>
            <person name="Zhang Y."/>
            <person name="Shi Q."/>
            <person name="Xie Y."/>
            <person name="Shi X."/>
            <person name="Chang Y."/>
            <person name="Huang F."/>
            <person name="Chen Y."/>
            <person name="Hong S."/>
            <person name="Mi L."/>
            <person name="Sun Q."/>
            <person name="Zhang L."/>
            <person name="Zhou B."/>
            <person name="Peng R."/>
            <person name="Zhang X."/>
            <person name="Liu F."/>
        </authorList>
    </citation>
    <scope>NUCLEOTIDE SEQUENCE [LARGE SCALE GENOMIC DNA]</scope>
    <source>
        <strain evidence="2">cv. PA1801</strain>
    </source>
</reference>
<dbReference type="Pfam" id="PF03087">
    <property type="entry name" value="BPS1"/>
    <property type="match status" value="1"/>
</dbReference>
<sequence length="102" mass="11514">MNKSLRDLKIKPDLENDAEATLNMLREVEGVTLTINGAMMQPKSFNWSLFSKQMHSKPVTCEGEATDTNEFEKVNAVLSTLIDYKARTCNNMSTENAQIELE</sequence>
<dbReference type="AlphaFoldDB" id="A0A5B6UZM0"/>
<dbReference type="InterPro" id="IPR004320">
    <property type="entry name" value="BPS1_pln"/>
</dbReference>
<organism evidence="1 2">
    <name type="scientific">Gossypium australe</name>
    <dbReference type="NCBI Taxonomy" id="47621"/>
    <lineage>
        <taxon>Eukaryota</taxon>
        <taxon>Viridiplantae</taxon>
        <taxon>Streptophyta</taxon>
        <taxon>Embryophyta</taxon>
        <taxon>Tracheophyta</taxon>
        <taxon>Spermatophyta</taxon>
        <taxon>Magnoliopsida</taxon>
        <taxon>eudicotyledons</taxon>
        <taxon>Gunneridae</taxon>
        <taxon>Pentapetalae</taxon>
        <taxon>rosids</taxon>
        <taxon>malvids</taxon>
        <taxon>Malvales</taxon>
        <taxon>Malvaceae</taxon>
        <taxon>Malvoideae</taxon>
        <taxon>Gossypium</taxon>
    </lineage>
</organism>